<keyword evidence="2" id="KW-0217">Developmental protein</keyword>
<comment type="caution">
    <text evidence="11">The sequence shown here is derived from an EMBL/GenBank/DDBJ whole genome shotgun (WGS) entry which is preliminary data.</text>
</comment>
<feature type="compositionally biased region" description="Basic and acidic residues" evidence="9">
    <location>
        <begin position="176"/>
        <end position="186"/>
    </location>
</feature>
<evidence type="ECO:0000256" key="3">
    <source>
        <dbReference type="ARBA" id="ARBA00022902"/>
    </source>
</evidence>
<keyword evidence="4 7" id="KW-0238">DNA-binding</keyword>
<dbReference type="GO" id="GO:0000981">
    <property type="term" value="F:DNA-binding transcription factor activity, RNA polymerase II-specific"/>
    <property type="evidence" value="ECO:0007669"/>
    <property type="project" value="InterPro"/>
</dbReference>
<keyword evidence="6 7" id="KW-0539">Nucleus</keyword>
<dbReference type="SMART" id="SM00389">
    <property type="entry name" value="HOX"/>
    <property type="match status" value="1"/>
</dbReference>
<dbReference type="PROSITE" id="PS00027">
    <property type="entry name" value="HOMEOBOX_1"/>
    <property type="match status" value="1"/>
</dbReference>
<dbReference type="FunFam" id="1.10.10.60:FF:000068">
    <property type="entry name" value="Orthodenticle homeobox 1"/>
    <property type="match status" value="1"/>
</dbReference>
<evidence type="ECO:0000256" key="6">
    <source>
        <dbReference type="ARBA" id="ARBA00023242"/>
    </source>
</evidence>
<dbReference type="GO" id="GO:0005634">
    <property type="term" value="C:nucleus"/>
    <property type="evidence" value="ECO:0007669"/>
    <property type="project" value="UniProtKB-SubCell"/>
</dbReference>
<dbReference type="PANTHER" id="PTHR45793:SF5">
    <property type="entry name" value="HOMEOTIC PROTEIN OCELLILESS"/>
    <property type="match status" value="1"/>
</dbReference>
<comment type="subcellular location">
    <subcellularLocation>
        <location evidence="1 7 8">Nucleus</location>
    </subcellularLocation>
</comment>
<dbReference type="Pfam" id="PF00046">
    <property type="entry name" value="Homeodomain"/>
    <property type="match status" value="1"/>
</dbReference>
<feature type="compositionally biased region" description="Low complexity" evidence="9">
    <location>
        <begin position="196"/>
        <end position="212"/>
    </location>
</feature>
<keyword evidence="3" id="KW-0524">Neurogenesis</keyword>
<feature type="compositionally biased region" description="Low complexity" evidence="9">
    <location>
        <begin position="134"/>
        <end position="169"/>
    </location>
</feature>
<gene>
    <name evidence="11" type="ORF">DdX_03454</name>
</gene>
<dbReference type="GO" id="GO:0000978">
    <property type="term" value="F:RNA polymerase II cis-regulatory region sequence-specific DNA binding"/>
    <property type="evidence" value="ECO:0007669"/>
    <property type="project" value="TreeGrafter"/>
</dbReference>
<evidence type="ECO:0000259" key="10">
    <source>
        <dbReference type="PROSITE" id="PS50071"/>
    </source>
</evidence>
<reference evidence="11" key="1">
    <citation type="submission" date="2022-01" db="EMBL/GenBank/DDBJ databases">
        <title>Genome Sequence Resource for Two Populations of Ditylenchus destructor, the Migratory Endoparasitic Phytonematode.</title>
        <authorList>
            <person name="Zhang H."/>
            <person name="Lin R."/>
            <person name="Xie B."/>
        </authorList>
    </citation>
    <scope>NUCLEOTIDE SEQUENCE</scope>
    <source>
        <strain evidence="11">BazhouSP</strain>
    </source>
</reference>
<dbReference type="Proteomes" id="UP001201812">
    <property type="component" value="Unassembled WGS sequence"/>
</dbReference>
<dbReference type="PROSITE" id="PS50071">
    <property type="entry name" value="HOMEOBOX_2"/>
    <property type="match status" value="1"/>
</dbReference>
<dbReference type="SUPFAM" id="SSF46689">
    <property type="entry name" value="Homeodomain-like"/>
    <property type="match status" value="1"/>
</dbReference>
<dbReference type="CDD" id="cd00086">
    <property type="entry name" value="homeodomain"/>
    <property type="match status" value="1"/>
</dbReference>
<evidence type="ECO:0000313" key="11">
    <source>
        <dbReference type="EMBL" id="KAI1723300.1"/>
    </source>
</evidence>
<dbReference type="PANTHER" id="PTHR45793">
    <property type="entry name" value="HOMEOBOX PROTEIN"/>
    <property type="match status" value="1"/>
</dbReference>
<dbReference type="InterPro" id="IPR001356">
    <property type="entry name" value="HD"/>
</dbReference>
<evidence type="ECO:0000256" key="7">
    <source>
        <dbReference type="PROSITE-ProRule" id="PRU00108"/>
    </source>
</evidence>
<evidence type="ECO:0000256" key="4">
    <source>
        <dbReference type="ARBA" id="ARBA00023125"/>
    </source>
</evidence>
<dbReference type="AlphaFoldDB" id="A0AAD4NA47"/>
<keyword evidence="12" id="KW-1185">Reference proteome</keyword>
<dbReference type="InterPro" id="IPR017970">
    <property type="entry name" value="Homeobox_CS"/>
</dbReference>
<dbReference type="InterPro" id="IPR009057">
    <property type="entry name" value="Homeodomain-like_sf"/>
</dbReference>
<feature type="DNA-binding region" description="Homeobox" evidence="7">
    <location>
        <begin position="74"/>
        <end position="133"/>
    </location>
</feature>
<dbReference type="GO" id="GO:0045944">
    <property type="term" value="P:positive regulation of transcription by RNA polymerase II"/>
    <property type="evidence" value="ECO:0007669"/>
    <property type="project" value="UniProtKB-ARBA"/>
</dbReference>
<keyword evidence="5 7" id="KW-0371">Homeobox</keyword>
<evidence type="ECO:0000256" key="5">
    <source>
        <dbReference type="ARBA" id="ARBA00023155"/>
    </source>
</evidence>
<dbReference type="Gene3D" id="1.10.10.60">
    <property type="entry name" value="Homeodomain-like"/>
    <property type="match status" value="1"/>
</dbReference>
<feature type="domain" description="Homeobox" evidence="10">
    <location>
        <begin position="72"/>
        <end position="132"/>
    </location>
</feature>
<evidence type="ECO:0000256" key="1">
    <source>
        <dbReference type="ARBA" id="ARBA00004123"/>
    </source>
</evidence>
<protein>
    <submittedName>
        <fullName evidence="11">Homeobox domain-containing protein</fullName>
    </submittedName>
</protein>
<evidence type="ECO:0000256" key="2">
    <source>
        <dbReference type="ARBA" id="ARBA00022473"/>
    </source>
</evidence>
<feature type="region of interest" description="Disordered" evidence="9">
    <location>
        <begin position="125"/>
        <end position="212"/>
    </location>
</feature>
<evidence type="ECO:0000256" key="8">
    <source>
        <dbReference type="RuleBase" id="RU000682"/>
    </source>
</evidence>
<proteinExistence type="predicted"/>
<dbReference type="GO" id="GO:0007399">
    <property type="term" value="P:nervous system development"/>
    <property type="evidence" value="ECO:0007669"/>
    <property type="project" value="UniProtKB-KW"/>
</dbReference>
<evidence type="ECO:0000313" key="12">
    <source>
        <dbReference type="Proteomes" id="UP001201812"/>
    </source>
</evidence>
<dbReference type="EMBL" id="JAKKPZ010000003">
    <property type="protein sequence ID" value="KAI1723300.1"/>
    <property type="molecule type" value="Genomic_DNA"/>
</dbReference>
<evidence type="ECO:0000256" key="9">
    <source>
        <dbReference type="SAM" id="MobiDB-lite"/>
    </source>
</evidence>
<name>A0AAD4NA47_9BILA</name>
<organism evidence="11 12">
    <name type="scientific">Ditylenchus destructor</name>
    <dbReference type="NCBI Taxonomy" id="166010"/>
    <lineage>
        <taxon>Eukaryota</taxon>
        <taxon>Metazoa</taxon>
        <taxon>Ecdysozoa</taxon>
        <taxon>Nematoda</taxon>
        <taxon>Chromadorea</taxon>
        <taxon>Rhabditida</taxon>
        <taxon>Tylenchina</taxon>
        <taxon>Tylenchomorpha</taxon>
        <taxon>Sphaerularioidea</taxon>
        <taxon>Anguinidae</taxon>
        <taxon>Anguininae</taxon>
        <taxon>Ditylenchus</taxon>
    </lineage>
</organism>
<accession>A0AAD4NA47</accession>
<sequence>MSYIPNSAAANMAAYFSGKNPATGVPNYPNAPQLSFPTSGFAPTMGFALTPTDCAAAANGLWAAGGPPPRFGKQRRERTTFSRAQLDVLETVFAKTRYPDIFMREDMASKINLPESRVQVWFKNRRAKARQQRKQAVQQGHHHSSSNGSSTASSSGSSSVDQSGASSGSDTSEPQIKTEEPSHQEDSCNLPSNDTSIGSNSAQASSNISNNSSPPFHLDIKNVASTYLGAALSPAATYHYPAFRSYPTAYGYPPTSMDYIQYATPVTVATNGLNPHAAIGAGLPEQWKFPMN</sequence>